<sequence>MDTSKPEKRTISGHRLPVSLSVPRARPSLAGSAPQAAFLAQLIDSARASTPASPSRESRASQFYRAIETSDLKRLPMGYRKSVSA</sequence>
<gene>
    <name evidence="1" type="ORF">V6617_02785</name>
</gene>
<organism evidence="1 2">
    <name type="scientific">Pelagibacterium nitratireducens</name>
    <dbReference type="NCBI Taxonomy" id="1046114"/>
    <lineage>
        <taxon>Bacteria</taxon>
        <taxon>Pseudomonadati</taxon>
        <taxon>Pseudomonadota</taxon>
        <taxon>Alphaproteobacteria</taxon>
        <taxon>Hyphomicrobiales</taxon>
        <taxon>Devosiaceae</taxon>
        <taxon>Pelagibacterium</taxon>
    </lineage>
</organism>
<keyword evidence="2" id="KW-1185">Reference proteome</keyword>
<evidence type="ECO:0000313" key="1">
    <source>
        <dbReference type="EMBL" id="WWT33410.1"/>
    </source>
</evidence>
<dbReference type="EMBL" id="CP146275">
    <property type="protein sequence ID" value="WWT33410.1"/>
    <property type="molecule type" value="Genomic_DNA"/>
</dbReference>
<reference evidence="1 2" key="1">
    <citation type="submission" date="2024-02" db="EMBL/GenBank/DDBJ databases">
        <title>Complete genome sequence of Pelagibacterium nitratireducens ZH15.</title>
        <authorList>
            <person name="Zhao L.H."/>
        </authorList>
    </citation>
    <scope>NUCLEOTIDE SEQUENCE [LARGE SCALE GENOMIC DNA]</scope>
    <source>
        <strain evidence="1 2">ZH15</strain>
    </source>
</reference>
<dbReference type="Proteomes" id="UP001369958">
    <property type="component" value="Chromosome"/>
</dbReference>
<accession>A0ABZ2I2G7</accession>
<evidence type="ECO:0000313" key="2">
    <source>
        <dbReference type="Proteomes" id="UP001369958"/>
    </source>
</evidence>
<protein>
    <submittedName>
        <fullName evidence="1">Uncharacterized protein</fullName>
    </submittedName>
</protein>
<dbReference type="RefSeq" id="WP_338608945.1">
    <property type="nucleotide sequence ID" value="NZ_CP146275.1"/>
</dbReference>
<name>A0ABZ2I2G7_9HYPH</name>
<proteinExistence type="predicted"/>